<protein>
    <recommendedName>
        <fullName evidence="1">Phage-Barnase-EndoU-ColicinE5/D-RelE-like nuclease domain-containing protein</fullName>
    </recommendedName>
</protein>
<dbReference type="Pfam" id="PF18809">
    <property type="entry name" value="PBECR1"/>
    <property type="match status" value="1"/>
</dbReference>
<dbReference type="AlphaFoldDB" id="A0A1F6M846"/>
<name>A0A1F6M846_9BACT</name>
<proteinExistence type="predicted"/>
<accession>A0A1F6M846</accession>
<sequence>MAYYKKVRLFGYWVCEHGKGGFGKIYSGITGQDAVNFLLCVKSGEIRNAFQHPALGFIDLVYGEMGKTGFGLAHILEKHPEIISNLHRFVINSKIVSQLPDRTILLYEPDIKSIISLTWHEVDKKWLVTTYQRIFSAI</sequence>
<reference evidence="2 3" key="1">
    <citation type="journal article" date="2016" name="Nat. Commun.">
        <title>Thousands of microbial genomes shed light on interconnected biogeochemical processes in an aquifer system.</title>
        <authorList>
            <person name="Anantharaman K."/>
            <person name="Brown C.T."/>
            <person name="Hug L.A."/>
            <person name="Sharon I."/>
            <person name="Castelle C.J."/>
            <person name="Probst A.J."/>
            <person name="Thomas B.C."/>
            <person name="Singh A."/>
            <person name="Wilkins M.J."/>
            <person name="Karaoz U."/>
            <person name="Brodie E.L."/>
            <person name="Williams K.H."/>
            <person name="Hubbard S.S."/>
            <person name="Banfield J.F."/>
        </authorList>
    </citation>
    <scope>NUCLEOTIDE SEQUENCE [LARGE SCALE GENOMIC DNA]</scope>
</reference>
<organism evidence="2 3">
    <name type="scientific">Candidatus Magasanikbacteria bacterium RIFCSPHIGHO2_02_FULL_50_9b</name>
    <dbReference type="NCBI Taxonomy" id="1798682"/>
    <lineage>
        <taxon>Bacteria</taxon>
        <taxon>Candidatus Magasanikiibacteriota</taxon>
    </lineage>
</organism>
<comment type="caution">
    <text evidence="2">The sequence shown here is derived from an EMBL/GenBank/DDBJ whole genome shotgun (WGS) entry which is preliminary data.</text>
</comment>
<evidence type="ECO:0000259" key="1">
    <source>
        <dbReference type="Pfam" id="PF18809"/>
    </source>
</evidence>
<dbReference type="Proteomes" id="UP000176532">
    <property type="component" value="Unassembled WGS sequence"/>
</dbReference>
<evidence type="ECO:0000313" key="2">
    <source>
        <dbReference type="EMBL" id="OGH67771.1"/>
    </source>
</evidence>
<dbReference type="InterPro" id="IPR041092">
    <property type="entry name" value="PBECR1"/>
</dbReference>
<evidence type="ECO:0000313" key="3">
    <source>
        <dbReference type="Proteomes" id="UP000176532"/>
    </source>
</evidence>
<feature type="domain" description="Phage-Barnase-EndoU-ColicinE5/D-RelE-like nuclease" evidence="1">
    <location>
        <begin position="49"/>
        <end position="133"/>
    </location>
</feature>
<dbReference type="EMBL" id="MFQD01000034">
    <property type="protein sequence ID" value="OGH67771.1"/>
    <property type="molecule type" value="Genomic_DNA"/>
</dbReference>
<gene>
    <name evidence="2" type="ORF">A3C15_02825</name>
</gene>